<reference evidence="1 2" key="1">
    <citation type="journal article" date="2014" name="Genome Biol. Evol.">
        <title>The secreted proteins of Achlya hypogyna and Thraustotheca clavata identify the ancestral oomycete secretome and reveal gene acquisitions by horizontal gene transfer.</title>
        <authorList>
            <person name="Misner I."/>
            <person name="Blouin N."/>
            <person name="Leonard G."/>
            <person name="Richards T.A."/>
            <person name="Lane C.E."/>
        </authorList>
    </citation>
    <scope>NUCLEOTIDE SEQUENCE [LARGE SCALE GENOMIC DNA]</scope>
    <source>
        <strain evidence="1 2">ATCC 48635</strain>
    </source>
</reference>
<sequence>MEARTISTGDVISALERHCFLFPGPYEELVTMGIRWRFEKPPLASRSYFQGPRSLMALVTYRRLFGNCHVPHKFCVPEHTTWPVVLHKSGIGATVNGLRSNYSGLLPATVATYNTLGFVWFFPNNAVKCKRFVNGSYTSIAVPVAALVDARNVPHDSWPLRRATRVLHTRRGDKMRHKMVWC</sequence>
<gene>
    <name evidence="1" type="ORF">ACHHYP_14966</name>
</gene>
<dbReference type="Proteomes" id="UP000243579">
    <property type="component" value="Unassembled WGS sequence"/>
</dbReference>
<comment type="caution">
    <text evidence="1">The sequence shown here is derived from an EMBL/GenBank/DDBJ whole genome shotgun (WGS) entry which is preliminary data.</text>
</comment>
<accession>A0A1V9YC07</accession>
<name>A0A1V9YC07_ACHHY</name>
<dbReference type="EMBL" id="JNBR01002254">
    <property type="protein sequence ID" value="OQR83227.1"/>
    <property type="molecule type" value="Genomic_DNA"/>
</dbReference>
<dbReference type="PANTHER" id="PTHR37066">
    <property type="entry name" value="HELICASE-ASSOCIATED"/>
    <property type="match status" value="1"/>
</dbReference>
<organism evidence="1 2">
    <name type="scientific">Achlya hypogyna</name>
    <name type="common">Oomycete</name>
    <name type="synonym">Protoachlya hypogyna</name>
    <dbReference type="NCBI Taxonomy" id="1202772"/>
    <lineage>
        <taxon>Eukaryota</taxon>
        <taxon>Sar</taxon>
        <taxon>Stramenopiles</taxon>
        <taxon>Oomycota</taxon>
        <taxon>Saprolegniomycetes</taxon>
        <taxon>Saprolegniales</taxon>
        <taxon>Achlyaceae</taxon>
        <taxon>Achlya</taxon>
    </lineage>
</organism>
<proteinExistence type="predicted"/>
<dbReference type="AlphaFoldDB" id="A0A1V9YC07"/>
<keyword evidence="2" id="KW-1185">Reference proteome</keyword>
<evidence type="ECO:0000313" key="1">
    <source>
        <dbReference type="EMBL" id="OQR83227.1"/>
    </source>
</evidence>
<evidence type="ECO:0000313" key="2">
    <source>
        <dbReference type="Proteomes" id="UP000243579"/>
    </source>
</evidence>
<protein>
    <submittedName>
        <fullName evidence="1">Uncharacterized protein</fullName>
    </submittedName>
</protein>
<dbReference type="PANTHER" id="PTHR37066:SF1">
    <property type="entry name" value="LNS2_PITP DOMAIN-CONTAINING PROTEIN"/>
    <property type="match status" value="1"/>
</dbReference>